<gene>
    <name evidence="1" type="ORF">H9761_01565</name>
</gene>
<sequence>MDNSQRKGLNFDLDTEALQQHYPKGDWHNAYYDVRSYFERNGFEHIQGSGYHSIEAMSEARAMSIVYQMTKEFPWLNYCVHICTISDVPELYDISHVFDREAQRLQEEKQNNHK</sequence>
<evidence type="ECO:0000313" key="2">
    <source>
        <dbReference type="Proteomes" id="UP000823891"/>
    </source>
</evidence>
<reference evidence="1" key="2">
    <citation type="submission" date="2021-04" db="EMBL/GenBank/DDBJ databases">
        <authorList>
            <person name="Gilroy R."/>
        </authorList>
    </citation>
    <scope>NUCLEOTIDE SEQUENCE</scope>
    <source>
        <strain evidence="1">USAMLcec2-132</strain>
    </source>
</reference>
<protein>
    <submittedName>
        <fullName evidence="1">Uncharacterized protein</fullName>
    </submittedName>
</protein>
<proteinExistence type="predicted"/>
<dbReference type="EMBL" id="DWWS01000008">
    <property type="protein sequence ID" value="HJC22376.1"/>
    <property type="molecule type" value="Genomic_DNA"/>
</dbReference>
<organism evidence="1 2">
    <name type="scientific">Candidatus Eisenbergiella merdavium</name>
    <dbReference type="NCBI Taxonomy" id="2838551"/>
    <lineage>
        <taxon>Bacteria</taxon>
        <taxon>Bacillati</taxon>
        <taxon>Bacillota</taxon>
        <taxon>Clostridia</taxon>
        <taxon>Lachnospirales</taxon>
        <taxon>Lachnospiraceae</taxon>
        <taxon>Eisenbergiella</taxon>
    </lineage>
</organism>
<dbReference type="AlphaFoldDB" id="A0A9D2NBI1"/>
<dbReference type="Gene3D" id="3.30.70.240">
    <property type="match status" value="1"/>
</dbReference>
<comment type="caution">
    <text evidence="1">The sequence shown here is derived from an EMBL/GenBank/DDBJ whole genome shotgun (WGS) entry which is preliminary data.</text>
</comment>
<evidence type="ECO:0000313" key="1">
    <source>
        <dbReference type="EMBL" id="HJC22376.1"/>
    </source>
</evidence>
<accession>A0A9D2NBI1</accession>
<dbReference type="Proteomes" id="UP000823891">
    <property type="component" value="Unassembled WGS sequence"/>
</dbReference>
<reference evidence="1" key="1">
    <citation type="journal article" date="2021" name="PeerJ">
        <title>Extensive microbial diversity within the chicken gut microbiome revealed by metagenomics and culture.</title>
        <authorList>
            <person name="Gilroy R."/>
            <person name="Ravi A."/>
            <person name="Getino M."/>
            <person name="Pursley I."/>
            <person name="Horton D.L."/>
            <person name="Alikhan N.F."/>
            <person name="Baker D."/>
            <person name="Gharbi K."/>
            <person name="Hall N."/>
            <person name="Watson M."/>
            <person name="Adriaenssens E.M."/>
            <person name="Foster-Nyarko E."/>
            <person name="Jarju S."/>
            <person name="Secka A."/>
            <person name="Antonio M."/>
            <person name="Oren A."/>
            <person name="Chaudhuri R.R."/>
            <person name="La Ragione R."/>
            <person name="Hildebrand F."/>
            <person name="Pallen M.J."/>
        </authorList>
    </citation>
    <scope>NUCLEOTIDE SEQUENCE</scope>
    <source>
        <strain evidence="1">USAMLcec2-132</strain>
    </source>
</reference>
<name>A0A9D2NBI1_9FIRM</name>